<dbReference type="Pfam" id="PF13456">
    <property type="entry name" value="RVT_3"/>
    <property type="match status" value="1"/>
</dbReference>
<evidence type="ECO:0000256" key="7">
    <source>
        <dbReference type="ARBA" id="ARBA00022679"/>
    </source>
</evidence>
<reference evidence="10 11" key="1">
    <citation type="submission" date="2020-10" db="EMBL/GenBank/DDBJ databases">
        <title>The Coptis chinensis genome and diversification of protoberbering-type alkaloids.</title>
        <authorList>
            <person name="Wang B."/>
            <person name="Shu S."/>
            <person name="Song C."/>
            <person name="Liu Y."/>
        </authorList>
    </citation>
    <scope>NUCLEOTIDE SEQUENCE [LARGE SCALE GENOMIC DNA]</scope>
    <source>
        <strain evidence="10">HL-2020</strain>
        <tissue evidence="10">Leaf</tissue>
    </source>
</reference>
<keyword evidence="11" id="KW-1185">Reference proteome</keyword>
<evidence type="ECO:0000313" key="10">
    <source>
        <dbReference type="EMBL" id="KAF9617731.1"/>
    </source>
</evidence>
<evidence type="ECO:0000256" key="6">
    <source>
        <dbReference type="ARBA" id="ARBA00022603"/>
    </source>
</evidence>
<evidence type="ECO:0000256" key="4">
    <source>
        <dbReference type="ARBA" id="ARBA00011738"/>
    </source>
</evidence>
<dbReference type="AlphaFoldDB" id="A0A835IH68"/>
<comment type="pathway">
    <text evidence="2">Alkaloid biosynthesis.</text>
</comment>
<dbReference type="CDD" id="cd02440">
    <property type="entry name" value="AdoMet_MTases"/>
    <property type="match status" value="1"/>
</dbReference>
<dbReference type="InterPro" id="IPR002156">
    <property type="entry name" value="RNaseH_domain"/>
</dbReference>
<keyword evidence="7" id="KW-0808">Transferase</keyword>
<dbReference type="GO" id="GO:0003676">
    <property type="term" value="F:nucleic acid binding"/>
    <property type="evidence" value="ECO:0007669"/>
    <property type="project" value="InterPro"/>
</dbReference>
<gene>
    <name evidence="10" type="ORF">IFM89_038231</name>
</gene>
<evidence type="ECO:0000256" key="2">
    <source>
        <dbReference type="ARBA" id="ARBA00004913"/>
    </source>
</evidence>
<dbReference type="InterPro" id="IPR029063">
    <property type="entry name" value="SAM-dependent_MTases_sf"/>
</dbReference>
<protein>
    <recommendedName>
        <fullName evidence="9">RNase H type-1 domain-containing protein</fullName>
    </recommendedName>
</protein>
<comment type="subcellular location">
    <subcellularLocation>
        <location evidence="1">Cytoplasm</location>
    </subcellularLocation>
</comment>
<dbReference type="PANTHER" id="PTHR43832">
    <property type="match status" value="1"/>
</dbReference>
<dbReference type="Gene3D" id="3.40.50.150">
    <property type="entry name" value="Vaccinia Virus protein VP39"/>
    <property type="match status" value="1"/>
</dbReference>
<dbReference type="FunFam" id="3.40.50.150:FF:000554">
    <property type="entry name" value="Cation-transporting ATPase"/>
    <property type="match status" value="1"/>
</dbReference>
<dbReference type="OrthoDB" id="506498at2759"/>
<dbReference type="GO" id="GO:0004523">
    <property type="term" value="F:RNA-DNA hybrid ribonuclease activity"/>
    <property type="evidence" value="ECO:0007669"/>
    <property type="project" value="InterPro"/>
</dbReference>
<comment type="subunit">
    <text evidence="4">Homodimer.</text>
</comment>
<organism evidence="10 11">
    <name type="scientific">Coptis chinensis</name>
    <dbReference type="NCBI Taxonomy" id="261450"/>
    <lineage>
        <taxon>Eukaryota</taxon>
        <taxon>Viridiplantae</taxon>
        <taxon>Streptophyta</taxon>
        <taxon>Embryophyta</taxon>
        <taxon>Tracheophyta</taxon>
        <taxon>Spermatophyta</taxon>
        <taxon>Magnoliopsida</taxon>
        <taxon>Ranunculales</taxon>
        <taxon>Ranunculaceae</taxon>
        <taxon>Coptidoideae</taxon>
        <taxon>Coptis</taxon>
    </lineage>
</organism>
<evidence type="ECO:0000259" key="9">
    <source>
        <dbReference type="Pfam" id="PF13456"/>
    </source>
</evidence>
<dbReference type="Pfam" id="PF02353">
    <property type="entry name" value="CMAS"/>
    <property type="match status" value="1"/>
</dbReference>
<evidence type="ECO:0000256" key="1">
    <source>
        <dbReference type="ARBA" id="ARBA00004496"/>
    </source>
</evidence>
<dbReference type="GO" id="GO:0005737">
    <property type="term" value="C:cytoplasm"/>
    <property type="evidence" value="ECO:0007669"/>
    <property type="project" value="UniProtKB-SubCell"/>
</dbReference>
<proteinExistence type="inferred from homology"/>
<evidence type="ECO:0000256" key="5">
    <source>
        <dbReference type="ARBA" id="ARBA00022490"/>
    </source>
</evidence>
<keyword evidence="5" id="KW-0963">Cytoplasm</keyword>
<dbReference type="SUPFAM" id="SSF53335">
    <property type="entry name" value="S-adenosyl-L-methionine-dependent methyltransferases"/>
    <property type="match status" value="1"/>
</dbReference>
<accession>A0A835IH68</accession>
<comment type="caution">
    <text evidence="10">The sequence shown here is derived from an EMBL/GenBank/DDBJ whole genome shotgun (WGS) entry which is preliminary data.</text>
</comment>
<dbReference type="GO" id="GO:0008168">
    <property type="term" value="F:methyltransferase activity"/>
    <property type="evidence" value="ECO:0007669"/>
    <property type="project" value="UniProtKB-KW"/>
</dbReference>
<sequence length="555" mass="63181">MLYHIWEARNETKFEHKVPKDSTTHRGKCSNHHAESCCKAYREALPNPPINYIRINALNDLFPVIPNYGILLRFDAAFHRDTGCASAGCMAWNDVGEIVGATVRIFKAKGPEEAEMVASEVAILLACYLGRYKFVIQGDYEEIIQAFNGGGCRWNLSALHFARVISAGSHSTFARINHFDSALVLNQKKSLLKFSVMDVEEANQPKKAATRELLKKLELGLLPYDDIKQLIRIELAKRLQCGYKSTCEEQVAEVLKLVHSLQHMKIANEVETLDSQLYEAPMSFLKIIFGSNMKESCCYFKDDSMTLDDAEIAMLDLYCERAQIKDGNSVLDLGCGQGALTLFVAQKYKQCRVKAITNSISQKEYIDEQCRARNLVNVEVVLADITTYETDDTSDRILAIGLFEHIQNYKLLLKKISKWMAKDGLLFVDHICHKTLAYQYKALDEDDWFTEYIFPAGTIFFPSASFLLYFQDDVSVVNHWILNGNHSSQTHGEWLKRLDANSVAIKQIFTSLTGNAEEALKMMNFWRMFCLSGIELFGYNNGEEWMTSHVLFKKK</sequence>
<evidence type="ECO:0000313" key="11">
    <source>
        <dbReference type="Proteomes" id="UP000631114"/>
    </source>
</evidence>
<name>A0A835IH68_9MAGN</name>
<feature type="domain" description="RNase H type-1" evidence="9">
    <location>
        <begin position="74"/>
        <end position="151"/>
    </location>
</feature>
<evidence type="ECO:0000256" key="3">
    <source>
        <dbReference type="ARBA" id="ARBA00010815"/>
    </source>
</evidence>
<evidence type="ECO:0000256" key="8">
    <source>
        <dbReference type="ARBA" id="ARBA00022691"/>
    </source>
</evidence>
<dbReference type="GO" id="GO:0032259">
    <property type="term" value="P:methylation"/>
    <property type="evidence" value="ECO:0007669"/>
    <property type="project" value="UniProtKB-KW"/>
</dbReference>
<keyword evidence="8" id="KW-0949">S-adenosyl-L-methionine</keyword>
<comment type="similarity">
    <text evidence="3">Belongs to the CFA/CMAS family.</text>
</comment>
<dbReference type="PANTHER" id="PTHR43832:SF1">
    <property type="entry name" value="S-ADENOSYL-L-METHIONINE-DEPENDENT METHYLTRANSFERASES SUPERFAMILY PROTEIN"/>
    <property type="match status" value="1"/>
</dbReference>
<keyword evidence="6" id="KW-0489">Methyltransferase</keyword>
<dbReference type="Proteomes" id="UP000631114">
    <property type="component" value="Unassembled WGS sequence"/>
</dbReference>
<dbReference type="EMBL" id="JADFTS010000003">
    <property type="protein sequence ID" value="KAF9617731.1"/>
    <property type="molecule type" value="Genomic_DNA"/>
</dbReference>